<dbReference type="CDD" id="cd16432">
    <property type="entry name" value="CheB_Rec"/>
    <property type="match status" value="1"/>
</dbReference>
<keyword evidence="4 6" id="KW-0597">Phosphoprotein</keyword>
<dbReference type="PROSITE" id="PS50122">
    <property type="entry name" value="CHEB"/>
    <property type="match status" value="1"/>
</dbReference>
<keyword evidence="1 4" id="KW-0145">Chemotaxis</keyword>
<dbReference type="PIRSF" id="PIRSF000876">
    <property type="entry name" value="RR_chemtxs_CheB"/>
    <property type="match status" value="1"/>
</dbReference>
<dbReference type="HAMAP" id="MF_00099">
    <property type="entry name" value="CheB_chemtxs"/>
    <property type="match status" value="1"/>
</dbReference>
<dbReference type="PANTHER" id="PTHR42872">
    <property type="entry name" value="PROTEIN-GLUTAMATE METHYLESTERASE/PROTEIN-GLUTAMINE GLUTAMINASE"/>
    <property type="match status" value="1"/>
</dbReference>
<dbReference type="RefSeq" id="WP_400188116.1">
    <property type="nucleotide sequence ID" value="NZ_JBGORX010000005.1"/>
</dbReference>
<comment type="similarity">
    <text evidence="4">Belongs to the CheB family.</text>
</comment>
<keyword evidence="10" id="KW-1185">Reference proteome</keyword>
<dbReference type="InterPro" id="IPR008248">
    <property type="entry name" value="CheB-like"/>
</dbReference>
<reference evidence="9 10" key="1">
    <citation type="submission" date="2024-08" db="EMBL/GenBank/DDBJ databases">
        <title>Draft Genome Sequence of Legionella lytica strain DSB2004, Isolated From a Fire Sprinkler System.</title>
        <authorList>
            <person name="Everhart A.D."/>
            <person name="Kidane D.T."/>
            <person name="Farone A.L."/>
            <person name="Farone M.B."/>
        </authorList>
    </citation>
    <scope>NUCLEOTIDE SEQUENCE [LARGE SCALE GENOMIC DNA]</scope>
    <source>
        <strain evidence="9 10">DSB2004</strain>
    </source>
</reference>
<dbReference type="EC" id="3.5.1.44" evidence="4"/>
<sequence>MKKISLIVVDDSVVIRHLVGNFLAKDPDIELIATAVNGRIGVEKINQMNPDIVILDIEMPEMNGLEALVEIRKNRPQLPVIMFSSLTTEGAEATLTALNYGANDYVTKEASGFSVQENLQRVGQELIYKIKELVKPKPILSAAIVKKIDAAPAPSASIKQINLVAIGTSTGGPNALKEVIPHIPNDFPVPIVIVQHMPPVFTKALADSLSKNSHITVAEAQDGELIVPGKALIAPGGYHLTVALEGKHYVARLNQESPENYCRPAVDVLFRSVAQHFGAHTLAVVMTGMGQDGMRGCKLIKEHNAQVIVQDETTSVVWGMPGAVANAGLADEILPLQNIGQAIIQRVNRSRKHHGQ</sequence>
<comment type="domain">
    <text evidence="4">Contains a C-terminal catalytic domain, and an N-terminal region which modulates catalytic activity.</text>
</comment>
<dbReference type="InterPro" id="IPR001789">
    <property type="entry name" value="Sig_transdc_resp-reg_receiver"/>
</dbReference>
<accession>A0ABW8D9A7</accession>
<dbReference type="GO" id="GO:0008984">
    <property type="term" value="F:protein-glutamate methylesterase activity"/>
    <property type="evidence" value="ECO:0007669"/>
    <property type="project" value="UniProtKB-EC"/>
</dbReference>
<evidence type="ECO:0000256" key="2">
    <source>
        <dbReference type="ARBA" id="ARBA00022801"/>
    </source>
</evidence>
<organism evidence="9 10">
    <name type="scientific">Legionella lytica</name>
    <dbReference type="NCBI Taxonomy" id="96232"/>
    <lineage>
        <taxon>Bacteria</taxon>
        <taxon>Pseudomonadati</taxon>
        <taxon>Pseudomonadota</taxon>
        <taxon>Gammaproteobacteria</taxon>
        <taxon>Legionellales</taxon>
        <taxon>Legionellaceae</taxon>
        <taxon>Legionella</taxon>
    </lineage>
</organism>
<evidence type="ECO:0000256" key="1">
    <source>
        <dbReference type="ARBA" id="ARBA00022500"/>
    </source>
</evidence>
<feature type="active site" evidence="4 5">
    <location>
        <position position="169"/>
    </location>
</feature>
<keyword evidence="2 4" id="KW-0378">Hydrolase</keyword>
<dbReference type="Pfam" id="PF01339">
    <property type="entry name" value="CheB_methylest"/>
    <property type="match status" value="1"/>
</dbReference>
<evidence type="ECO:0000256" key="6">
    <source>
        <dbReference type="PROSITE-ProRule" id="PRU00169"/>
    </source>
</evidence>
<evidence type="ECO:0000259" key="8">
    <source>
        <dbReference type="PROSITE" id="PS50122"/>
    </source>
</evidence>
<feature type="active site" evidence="4 5">
    <location>
        <position position="196"/>
    </location>
</feature>
<dbReference type="Proteomes" id="UP001615550">
    <property type="component" value="Unassembled WGS sequence"/>
</dbReference>
<feature type="modified residue" description="4-aspartylphosphate" evidence="4 6">
    <location>
        <position position="56"/>
    </location>
</feature>
<feature type="domain" description="CheB-type methylesterase" evidence="8">
    <location>
        <begin position="152"/>
        <end position="350"/>
    </location>
</feature>
<feature type="domain" description="Response regulatory" evidence="7">
    <location>
        <begin position="5"/>
        <end position="123"/>
    </location>
</feature>
<dbReference type="PANTHER" id="PTHR42872:SF3">
    <property type="entry name" value="PROTEIN-GLUTAMATE METHYLESTERASE_PROTEIN-GLUTAMINE GLUTAMINASE 1"/>
    <property type="match status" value="1"/>
</dbReference>
<comment type="catalytic activity">
    <reaction evidence="4">
        <text>L-glutaminyl-[protein] + H2O = L-glutamyl-[protein] + NH4(+)</text>
        <dbReference type="Rhea" id="RHEA:16441"/>
        <dbReference type="Rhea" id="RHEA-COMP:10207"/>
        <dbReference type="Rhea" id="RHEA-COMP:10208"/>
        <dbReference type="ChEBI" id="CHEBI:15377"/>
        <dbReference type="ChEBI" id="CHEBI:28938"/>
        <dbReference type="ChEBI" id="CHEBI:29973"/>
        <dbReference type="ChEBI" id="CHEBI:30011"/>
        <dbReference type="EC" id="3.5.1.44"/>
    </reaction>
</comment>
<comment type="subcellular location">
    <subcellularLocation>
        <location evidence="4">Cytoplasm</location>
    </subcellularLocation>
</comment>
<evidence type="ECO:0000313" key="10">
    <source>
        <dbReference type="Proteomes" id="UP001615550"/>
    </source>
</evidence>
<dbReference type="CDD" id="cd17541">
    <property type="entry name" value="REC_CheB-like"/>
    <property type="match status" value="1"/>
</dbReference>
<dbReference type="Pfam" id="PF00072">
    <property type="entry name" value="Response_reg"/>
    <property type="match status" value="1"/>
</dbReference>
<evidence type="ECO:0000256" key="5">
    <source>
        <dbReference type="PROSITE-ProRule" id="PRU00050"/>
    </source>
</evidence>
<dbReference type="EC" id="3.1.1.61" evidence="4"/>
<dbReference type="InterPro" id="IPR000673">
    <property type="entry name" value="Sig_transdc_resp-reg_Me-estase"/>
</dbReference>
<dbReference type="NCBIfam" id="NF001965">
    <property type="entry name" value="PRK00742.1"/>
    <property type="match status" value="1"/>
</dbReference>
<dbReference type="SUPFAM" id="SSF52172">
    <property type="entry name" value="CheY-like"/>
    <property type="match status" value="1"/>
</dbReference>
<feature type="active site" evidence="4 5">
    <location>
        <position position="292"/>
    </location>
</feature>
<dbReference type="SMART" id="SM00448">
    <property type="entry name" value="REC"/>
    <property type="match status" value="1"/>
</dbReference>
<dbReference type="Gene3D" id="3.40.50.2300">
    <property type="match status" value="1"/>
</dbReference>
<dbReference type="InterPro" id="IPR035909">
    <property type="entry name" value="CheB_C"/>
</dbReference>
<dbReference type="SUPFAM" id="SSF52738">
    <property type="entry name" value="Methylesterase CheB, C-terminal domain"/>
    <property type="match status" value="1"/>
</dbReference>
<dbReference type="InterPro" id="IPR011006">
    <property type="entry name" value="CheY-like_superfamily"/>
</dbReference>
<comment type="catalytic activity">
    <reaction evidence="3 4">
        <text>[protein]-L-glutamate 5-O-methyl ester + H2O = L-glutamyl-[protein] + methanol + H(+)</text>
        <dbReference type="Rhea" id="RHEA:23236"/>
        <dbReference type="Rhea" id="RHEA-COMP:10208"/>
        <dbReference type="Rhea" id="RHEA-COMP:10311"/>
        <dbReference type="ChEBI" id="CHEBI:15377"/>
        <dbReference type="ChEBI" id="CHEBI:15378"/>
        <dbReference type="ChEBI" id="CHEBI:17790"/>
        <dbReference type="ChEBI" id="CHEBI:29973"/>
        <dbReference type="ChEBI" id="CHEBI:82795"/>
        <dbReference type="EC" id="3.1.1.61"/>
    </reaction>
</comment>
<keyword evidence="4" id="KW-0963">Cytoplasm</keyword>
<comment type="caution">
    <text evidence="9">The sequence shown here is derived from an EMBL/GenBank/DDBJ whole genome shotgun (WGS) entry which is preliminary data.</text>
</comment>
<evidence type="ECO:0000256" key="3">
    <source>
        <dbReference type="ARBA" id="ARBA00048267"/>
    </source>
</evidence>
<proteinExistence type="inferred from homology"/>
<protein>
    <recommendedName>
        <fullName evidence="4">Protein-glutamate methylesterase/protein-glutamine glutaminase</fullName>
        <ecNumber evidence="4">3.1.1.61</ecNumber>
        <ecNumber evidence="4">3.5.1.44</ecNumber>
    </recommendedName>
</protein>
<evidence type="ECO:0000313" key="9">
    <source>
        <dbReference type="EMBL" id="MFJ1269292.1"/>
    </source>
</evidence>
<name>A0ABW8D9A7_9GAMM</name>
<gene>
    <name evidence="4" type="primary">cheB</name>
    <name evidence="9" type="ORF">ACD661_12060</name>
</gene>
<dbReference type="Gene3D" id="3.40.50.180">
    <property type="entry name" value="Methylesterase CheB, C-terminal domain"/>
    <property type="match status" value="1"/>
</dbReference>
<evidence type="ECO:0000259" key="7">
    <source>
        <dbReference type="PROSITE" id="PS50110"/>
    </source>
</evidence>
<comment type="PTM">
    <text evidence="4">Phosphorylated by CheA. Phosphorylation of the N-terminal regulatory domain activates the methylesterase activity.</text>
</comment>
<comment type="function">
    <text evidence="4">Involved in chemotaxis. Part of a chemotaxis signal transduction system that modulates chemotaxis in response to various stimuli. Catalyzes the demethylation of specific methylglutamate residues introduced into the chemoreceptors (methyl-accepting chemotaxis proteins or MCP) by CheR. Also mediates the irreversible deamidation of specific glutamine residues to glutamic acid.</text>
</comment>
<dbReference type="PROSITE" id="PS50110">
    <property type="entry name" value="RESPONSE_REGULATORY"/>
    <property type="match status" value="1"/>
</dbReference>
<evidence type="ECO:0000256" key="4">
    <source>
        <dbReference type="HAMAP-Rule" id="MF_00099"/>
    </source>
</evidence>
<dbReference type="EMBL" id="JBGORX010000005">
    <property type="protein sequence ID" value="MFJ1269292.1"/>
    <property type="molecule type" value="Genomic_DNA"/>
</dbReference>